<keyword evidence="4" id="KW-1185">Reference proteome</keyword>
<protein>
    <recommendedName>
        <fullName evidence="2">DUF4124 domain-containing protein</fullName>
    </recommendedName>
</protein>
<organism evidence="3 4">
    <name type="scientific">Undibacterium terreum</name>
    <dbReference type="NCBI Taxonomy" id="1224302"/>
    <lineage>
        <taxon>Bacteria</taxon>
        <taxon>Pseudomonadati</taxon>
        <taxon>Pseudomonadota</taxon>
        <taxon>Betaproteobacteria</taxon>
        <taxon>Burkholderiales</taxon>
        <taxon>Oxalobacteraceae</taxon>
        <taxon>Undibacterium</taxon>
    </lineage>
</organism>
<accession>A0A916UC02</accession>
<reference evidence="3" key="2">
    <citation type="submission" date="2020-09" db="EMBL/GenBank/DDBJ databases">
        <authorList>
            <person name="Sun Q."/>
            <person name="Zhou Y."/>
        </authorList>
    </citation>
    <scope>NUCLEOTIDE SEQUENCE</scope>
    <source>
        <strain evidence="3">CGMCC 1.10998</strain>
    </source>
</reference>
<evidence type="ECO:0000256" key="1">
    <source>
        <dbReference type="SAM" id="SignalP"/>
    </source>
</evidence>
<evidence type="ECO:0000259" key="2">
    <source>
        <dbReference type="Pfam" id="PF13511"/>
    </source>
</evidence>
<gene>
    <name evidence="3" type="ORF">GCM10011396_13080</name>
</gene>
<feature type="signal peptide" evidence="1">
    <location>
        <begin position="1"/>
        <end position="27"/>
    </location>
</feature>
<evidence type="ECO:0000313" key="3">
    <source>
        <dbReference type="EMBL" id="GGC67465.1"/>
    </source>
</evidence>
<dbReference type="Proteomes" id="UP000637423">
    <property type="component" value="Unassembled WGS sequence"/>
</dbReference>
<keyword evidence="1" id="KW-0732">Signal</keyword>
<dbReference type="PROSITE" id="PS51257">
    <property type="entry name" value="PROKAR_LIPOPROTEIN"/>
    <property type="match status" value="1"/>
</dbReference>
<comment type="caution">
    <text evidence="3">The sequence shown here is derived from an EMBL/GenBank/DDBJ whole genome shotgun (WGS) entry which is preliminary data.</text>
</comment>
<feature type="domain" description="DUF4124" evidence="2">
    <location>
        <begin position="17"/>
        <end position="69"/>
    </location>
</feature>
<dbReference type="Pfam" id="PF13511">
    <property type="entry name" value="DUF4124"/>
    <property type="match status" value="1"/>
</dbReference>
<dbReference type="EMBL" id="BMED01000001">
    <property type="protein sequence ID" value="GGC67465.1"/>
    <property type="molecule type" value="Genomic_DNA"/>
</dbReference>
<reference evidence="3" key="1">
    <citation type="journal article" date="2014" name="Int. J. Syst. Evol. Microbiol.">
        <title>Complete genome sequence of Corynebacterium casei LMG S-19264T (=DSM 44701T), isolated from a smear-ripened cheese.</title>
        <authorList>
            <consortium name="US DOE Joint Genome Institute (JGI-PGF)"/>
            <person name="Walter F."/>
            <person name="Albersmeier A."/>
            <person name="Kalinowski J."/>
            <person name="Ruckert C."/>
        </authorList>
    </citation>
    <scope>NUCLEOTIDE SEQUENCE</scope>
    <source>
        <strain evidence="3">CGMCC 1.10998</strain>
    </source>
</reference>
<proteinExistence type="predicted"/>
<dbReference type="AlphaFoldDB" id="A0A916UC02"/>
<feature type="chain" id="PRO_5037502574" description="DUF4124 domain-containing protein" evidence="1">
    <location>
        <begin position="28"/>
        <end position="202"/>
    </location>
</feature>
<dbReference type="InterPro" id="IPR025392">
    <property type="entry name" value="DUF4124"/>
</dbReference>
<evidence type="ECO:0000313" key="4">
    <source>
        <dbReference type="Proteomes" id="UP000637423"/>
    </source>
</evidence>
<sequence length="202" mass="22784">MNKPVSFHGLAFAIACSSLLMSSSSFAGVNKCTDAAGVVTYSDQPCQAKEGLKTAEVKNSQAFAAIAAREDDKKIAQTCRALADRRSRCRISVDYMLNTAFTTNCEGPLKRDASDQMRDQRLNMRRDRYNRVYRDRDDADNTDKSEASLQCESLQSNMWKFVKEKFSPAMRPEDIKAIDYRLAAVNPDRRETYNGKIRHTGD</sequence>
<name>A0A916UC02_9BURK</name>
<dbReference type="RefSeq" id="WP_188565119.1">
    <property type="nucleotide sequence ID" value="NZ_BMED01000001.1"/>
</dbReference>